<comment type="caution">
    <text evidence="2">The sequence shown here is derived from an EMBL/GenBank/DDBJ whole genome shotgun (WGS) entry which is preliminary data.</text>
</comment>
<keyword evidence="3" id="KW-1185">Reference proteome</keyword>
<protein>
    <submittedName>
        <fullName evidence="2">SoxR reducing system RseC family protein</fullName>
    </submittedName>
</protein>
<gene>
    <name evidence="2" type="ORF">ABVT43_03125</name>
</gene>
<dbReference type="InterPro" id="IPR026268">
    <property type="entry name" value="RseC"/>
</dbReference>
<keyword evidence="1" id="KW-0472">Membrane</keyword>
<feature type="transmembrane region" description="Helical" evidence="1">
    <location>
        <begin position="85"/>
        <end position="105"/>
    </location>
</feature>
<organism evidence="2 3">
    <name type="scientific">Aliikangiella maris</name>
    <dbReference type="NCBI Taxonomy" id="3162458"/>
    <lineage>
        <taxon>Bacteria</taxon>
        <taxon>Pseudomonadati</taxon>
        <taxon>Pseudomonadota</taxon>
        <taxon>Gammaproteobacteria</taxon>
        <taxon>Oceanospirillales</taxon>
        <taxon>Pleioneaceae</taxon>
        <taxon>Aliikangiella</taxon>
    </lineage>
</organism>
<reference evidence="2 3" key="1">
    <citation type="submission" date="2024-06" db="EMBL/GenBank/DDBJ databases">
        <authorList>
            <person name="Li F."/>
        </authorList>
    </citation>
    <scope>NUCLEOTIDE SEQUENCE [LARGE SCALE GENOMIC DNA]</scope>
    <source>
        <strain evidence="2 3">GXAS 311</strain>
    </source>
</reference>
<dbReference type="Proteomes" id="UP001548189">
    <property type="component" value="Unassembled WGS sequence"/>
</dbReference>
<evidence type="ECO:0000313" key="3">
    <source>
        <dbReference type="Proteomes" id="UP001548189"/>
    </source>
</evidence>
<evidence type="ECO:0000256" key="1">
    <source>
        <dbReference type="SAM" id="Phobius"/>
    </source>
</evidence>
<evidence type="ECO:0000313" key="2">
    <source>
        <dbReference type="EMBL" id="MET1254111.1"/>
    </source>
</evidence>
<accession>A0ABV2BQG5</accession>
<sequence>MNTEQPMLYETGLVTKLEGDIAWVNTKAKLACSSCKIASSCGSGILENYLSGKIFVSPIENRLNASIGDEVIIAVAKSSVTKASLLVYFVPLLGLVCGAIGGTLGFNSEPVTIALAMLGLLIGIMVIRFNQSTLQQNSAFIPKMVKKKSSPLSTRPPNEISVLSLPTKN</sequence>
<dbReference type="EMBL" id="JBEVCJ010000002">
    <property type="protein sequence ID" value="MET1254111.1"/>
    <property type="molecule type" value="Genomic_DNA"/>
</dbReference>
<feature type="transmembrane region" description="Helical" evidence="1">
    <location>
        <begin position="111"/>
        <end position="129"/>
    </location>
</feature>
<dbReference type="RefSeq" id="WP_353873660.1">
    <property type="nucleotide sequence ID" value="NZ_JBEVCJ010000002.1"/>
</dbReference>
<proteinExistence type="predicted"/>
<dbReference type="PANTHER" id="PTHR35867">
    <property type="entry name" value="PROTEIN RSEC"/>
    <property type="match status" value="1"/>
</dbReference>
<dbReference type="Pfam" id="PF04246">
    <property type="entry name" value="RseC_MucC"/>
    <property type="match status" value="1"/>
</dbReference>
<dbReference type="PIRSF" id="PIRSF004923">
    <property type="entry name" value="RseC"/>
    <property type="match status" value="1"/>
</dbReference>
<keyword evidence="1" id="KW-0812">Transmembrane</keyword>
<dbReference type="PANTHER" id="PTHR35867:SF1">
    <property type="entry name" value="PROTEIN RSEC"/>
    <property type="match status" value="1"/>
</dbReference>
<keyword evidence="1" id="KW-1133">Transmembrane helix</keyword>
<name>A0ABV2BQG5_9GAMM</name>
<dbReference type="InterPro" id="IPR007359">
    <property type="entry name" value="SigmaE_reg_RseC_MucC"/>
</dbReference>